<comment type="caution">
    <text evidence="3">The sequence shown here is derived from an EMBL/GenBank/DDBJ whole genome shotgun (WGS) entry which is preliminary data.</text>
</comment>
<evidence type="ECO:0000313" key="3">
    <source>
        <dbReference type="EMBL" id="MCM5680087.1"/>
    </source>
</evidence>
<dbReference type="Proteomes" id="UP001165541">
    <property type="component" value="Unassembled WGS sequence"/>
</dbReference>
<dbReference type="InterPro" id="IPR018683">
    <property type="entry name" value="DUF2169"/>
</dbReference>
<dbReference type="Pfam" id="PF09937">
    <property type="entry name" value="DUF2169"/>
    <property type="match status" value="1"/>
</dbReference>
<sequence length="356" mass="39383">MWQLDNRTPFAADRAWVRDRDGTEIWLVAVKASFTLQPDGRLKVADEQPPVTQAPRHNGKPGGSSLQYDTDLPRTRLTTDVILNGCAHAPRAEPVASLDVGLAVGPVVKMLRVFGDRIWQGRSMSSPRPFTAMPLVYERAYGGRDARAGTPEAPSLDVRNPVGTGWIEAAEHADGTPLPNVEDPRALIRHWNDRPAPAGFGAIACHWQPRASLAGTYDDHWEQTRLPLLPDDFDDRHYQCAPLDQQAPQFLRGGEPVTLRNLTLGGGDVRFHLPRVHLAFETFFRAGEQVAHAPPRLHTVILEPGEARVSLVWHTSLPCHPKVLKLQRTRIRLKQDLRDGILAPQPIDGGVANDVA</sequence>
<name>A0ABT0YP92_9BURK</name>
<feature type="region of interest" description="Disordered" evidence="1">
    <location>
        <begin position="41"/>
        <end position="70"/>
    </location>
</feature>
<proteinExistence type="predicted"/>
<evidence type="ECO:0000259" key="2">
    <source>
        <dbReference type="Pfam" id="PF09937"/>
    </source>
</evidence>
<organism evidence="3 4">
    <name type="scientific">Caldimonas mangrovi</name>
    <dbReference type="NCBI Taxonomy" id="2944811"/>
    <lineage>
        <taxon>Bacteria</taxon>
        <taxon>Pseudomonadati</taxon>
        <taxon>Pseudomonadota</taxon>
        <taxon>Betaproteobacteria</taxon>
        <taxon>Burkholderiales</taxon>
        <taxon>Sphaerotilaceae</taxon>
        <taxon>Caldimonas</taxon>
    </lineage>
</organism>
<accession>A0ABT0YP92</accession>
<protein>
    <submittedName>
        <fullName evidence="3">DUF2169 domain-containing protein</fullName>
    </submittedName>
</protein>
<feature type="domain" description="DUF2169" evidence="2">
    <location>
        <begin position="22"/>
        <end position="314"/>
    </location>
</feature>
<dbReference type="RefSeq" id="WP_251778364.1">
    <property type="nucleotide sequence ID" value="NZ_JAMKFE010000005.1"/>
</dbReference>
<reference evidence="3" key="1">
    <citation type="submission" date="2022-05" db="EMBL/GenBank/DDBJ databases">
        <title>Schlegelella sp. nov., isolated from mangrove soil.</title>
        <authorList>
            <person name="Liu Y."/>
            <person name="Ge X."/>
            <person name="Liu W."/>
        </authorList>
    </citation>
    <scope>NUCLEOTIDE SEQUENCE</scope>
    <source>
        <strain evidence="3">S2-27</strain>
    </source>
</reference>
<dbReference type="EMBL" id="JAMKFE010000005">
    <property type="protein sequence ID" value="MCM5680087.1"/>
    <property type="molecule type" value="Genomic_DNA"/>
</dbReference>
<evidence type="ECO:0000256" key="1">
    <source>
        <dbReference type="SAM" id="MobiDB-lite"/>
    </source>
</evidence>
<gene>
    <name evidence="3" type="ORF">M8A51_11135</name>
</gene>
<keyword evidence="4" id="KW-1185">Reference proteome</keyword>
<evidence type="ECO:0000313" key="4">
    <source>
        <dbReference type="Proteomes" id="UP001165541"/>
    </source>
</evidence>